<feature type="transmembrane region" description="Helical" evidence="2">
    <location>
        <begin position="227"/>
        <end position="254"/>
    </location>
</feature>
<dbReference type="Pfam" id="PF10110">
    <property type="entry name" value="GPDPase_memb"/>
    <property type="match status" value="1"/>
</dbReference>
<gene>
    <name evidence="4" type="ORF">RWH43_01355</name>
</gene>
<feature type="compositionally biased region" description="Pro residues" evidence="1">
    <location>
        <begin position="414"/>
        <end position="423"/>
    </location>
</feature>
<evidence type="ECO:0000313" key="4">
    <source>
        <dbReference type="EMBL" id="MDU0325391.1"/>
    </source>
</evidence>
<evidence type="ECO:0000256" key="2">
    <source>
        <dbReference type="SAM" id="Phobius"/>
    </source>
</evidence>
<feature type="domain" description="Glycerophosphoryl diester phosphodiesterase membrane" evidence="3">
    <location>
        <begin position="181"/>
        <end position="299"/>
    </location>
</feature>
<evidence type="ECO:0000256" key="1">
    <source>
        <dbReference type="SAM" id="MobiDB-lite"/>
    </source>
</evidence>
<name>A0ABU3RR60_9MICO</name>
<feature type="transmembrane region" description="Helical" evidence="2">
    <location>
        <begin position="81"/>
        <end position="99"/>
    </location>
</feature>
<keyword evidence="2" id="KW-0812">Transmembrane</keyword>
<dbReference type="InterPro" id="IPR018476">
    <property type="entry name" value="GlyceroP-diester-Pdiesterase_M"/>
</dbReference>
<protein>
    <submittedName>
        <fullName evidence="4">Glycerophosphoryl diester phosphodiesterase membrane domain-containing protein</fullName>
    </submittedName>
</protein>
<feature type="transmembrane region" description="Helical" evidence="2">
    <location>
        <begin position="274"/>
        <end position="298"/>
    </location>
</feature>
<organism evidence="4 5">
    <name type="scientific">Microbacterium algihabitans</name>
    <dbReference type="NCBI Taxonomy" id="3075992"/>
    <lineage>
        <taxon>Bacteria</taxon>
        <taxon>Bacillati</taxon>
        <taxon>Actinomycetota</taxon>
        <taxon>Actinomycetes</taxon>
        <taxon>Micrococcales</taxon>
        <taxon>Microbacteriaceae</taxon>
        <taxon>Microbacterium</taxon>
    </lineage>
</organism>
<accession>A0ABU3RR60</accession>
<keyword evidence="5" id="KW-1185">Reference proteome</keyword>
<dbReference type="RefSeq" id="WP_313959266.1">
    <property type="nucleotide sequence ID" value="NZ_JAWDIU010000001.1"/>
</dbReference>
<keyword evidence="2" id="KW-0472">Membrane</keyword>
<dbReference type="Proteomes" id="UP001256673">
    <property type="component" value="Unassembled WGS sequence"/>
</dbReference>
<evidence type="ECO:0000313" key="5">
    <source>
        <dbReference type="Proteomes" id="UP001256673"/>
    </source>
</evidence>
<dbReference type="EMBL" id="JAWDIU010000001">
    <property type="protein sequence ID" value="MDU0325391.1"/>
    <property type="molecule type" value="Genomic_DNA"/>
</dbReference>
<feature type="transmembrane region" description="Helical" evidence="2">
    <location>
        <begin position="40"/>
        <end position="69"/>
    </location>
</feature>
<proteinExistence type="predicted"/>
<feature type="transmembrane region" description="Helical" evidence="2">
    <location>
        <begin position="181"/>
        <end position="207"/>
    </location>
</feature>
<feature type="transmembrane region" description="Helical" evidence="2">
    <location>
        <begin position="143"/>
        <end position="175"/>
    </location>
</feature>
<feature type="compositionally biased region" description="Low complexity" evidence="1">
    <location>
        <begin position="402"/>
        <end position="413"/>
    </location>
</feature>
<sequence length="475" mass="48265">MTAYPAWTPASRPGIVPLHPYGFGTILSRSFVALRHNPKVLLGFALIVQAVAYVVLTAAVGGVAIASFARLDTVPPGSDDFNAIFAGSTVITAATALVLGLATGALSVVVQGVVVSEVAHAVVSEKPRLREVWARVKPVFWRLVGYSALSALASLIVVGVVVGIVTLLVISVIWVGVAVGILLAMVLVAGYLWLAPKLFLVPSVIILERAGVFRAVARSWRLTRGRFWSTLGVLLIISIAFGIVAQIISIPLGLVSGLIPVLVDPTGSSGVEAFVGYLVVQLIGQLGILLVQCIALVVQSTSAALVYVDARMRVEALDHDLQTYVEQRDAGATSLPDPYLVGVGRVVERPAPAPVGSAPAYAGWGAPAYGPGAGAPQQGYGAPAQGYGAPYGAPAQGYGAPAQPGYGAPAQGPSGPPVPPAPGTPAAAPAPRDPSWAPPSTGDSPRADPPAADTPAPPAPPAPTAWAAPGSGGGE</sequence>
<feature type="region of interest" description="Disordered" evidence="1">
    <location>
        <begin position="402"/>
        <end position="475"/>
    </location>
</feature>
<keyword evidence="2" id="KW-1133">Transmembrane helix</keyword>
<comment type="caution">
    <text evidence="4">The sequence shown here is derived from an EMBL/GenBank/DDBJ whole genome shotgun (WGS) entry which is preliminary data.</text>
</comment>
<reference evidence="4 5" key="1">
    <citation type="submission" date="2023-09" db="EMBL/GenBank/DDBJ databases">
        <title>Microbacterium fusihabitans sp. nov., Microbacterium phycihabitans sp. nov., and Microbacterium cervinum sp. nov., isolated from dried seaweeds of beach.</title>
        <authorList>
            <person name="Lee S.D."/>
        </authorList>
    </citation>
    <scope>NUCLEOTIDE SEQUENCE [LARGE SCALE GENOMIC DNA]</scope>
    <source>
        <strain evidence="4 5">KSW2-21</strain>
    </source>
</reference>
<evidence type="ECO:0000259" key="3">
    <source>
        <dbReference type="Pfam" id="PF10110"/>
    </source>
</evidence>